<dbReference type="SFLD" id="SFLDG01132">
    <property type="entry name" value="C1.5.3:_5'-Nucleotidase_Like"/>
    <property type="match status" value="1"/>
</dbReference>
<dbReference type="OrthoDB" id="1065058at2759"/>
<dbReference type="EMBL" id="MU150254">
    <property type="protein sequence ID" value="KAF9464460.1"/>
    <property type="molecule type" value="Genomic_DNA"/>
</dbReference>
<dbReference type="PANTHER" id="PTHR47438:SF1">
    <property type="entry name" value="PHOSPHATE METABOLISM PROTEIN 8-RELATED"/>
    <property type="match status" value="1"/>
</dbReference>
<dbReference type="PANTHER" id="PTHR47438">
    <property type="entry name" value="PHOSPHATE METABOLISM PROTEIN 8-RELATED"/>
    <property type="match status" value="1"/>
</dbReference>
<reference evidence="1" key="1">
    <citation type="submission" date="2020-11" db="EMBL/GenBank/DDBJ databases">
        <authorList>
            <consortium name="DOE Joint Genome Institute"/>
            <person name="Ahrendt S."/>
            <person name="Riley R."/>
            <person name="Andreopoulos W."/>
            <person name="Labutti K."/>
            <person name="Pangilinan J."/>
            <person name="Ruiz-Duenas F.J."/>
            <person name="Barrasa J.M."/>
            <person name="Sanchez-Garcia M."/>
            <person name="Camarero S."/>
            <person name="Miyauchi S."/>
            <person name="Serrano A."/>
            <person name="Linde D."/>
            <person name="Babiker R."/>
            <person name="Drula E."/>
            <person name="Ayuso-Fernandez I."/>
            <person name="Pacheco R."/>
            <person name="Padilla G."/>
            <person name="Ferreira P."/>
            <person name="Barriuso J."/>
            <person name="Kellner H."/>
            <person name="Castanera R."/>
            <person name="Alfaro M."/>
            <person name="Ramirez L."/>
            <person name="Pisabarro A.G."/>
            <person name="Kuo A."/>
            <person name="Tritt A."/>
            <person name="Lipzen A."/>
            <person name="He G."/>
            <person name="Yan M."/>
            <person name="Ng V."/>
            <person name="Cullen D."/>
            <person name="Martin F."/>
            <person name="Rosso M.-N."/>
            <person name="Henrissat B."/>
            <person name="Hibbett D."/>
            <person name="Martinez A.T."/>
            <person name="Grigoriev I.V."/>
        </authorList>
    </citation>
    <scope>NUCLEOTIDE SEQUENCE</scope>
    <source>
        <strain evidence="1">CBS 247.69</strain>
    </source>
</reference>
<dbReference type="AlphaFoldDB" id="A0A9P5Y951"/>
<dbReference type="InterPro" id="IPR006439">
    <property type="entry name" value="HAD-SF_hydro_IA"/>
</dbReference>
<dbReference type="NCBIfam" id="TIGR01509">
    <property type="entry name" value="HAD-SF-IA-v3"/>
    <property type="match status" value="1"/>
</dbReference>
<proteinExistence type="predicted"/>
<dbReference type="InterPro" id="IPR036412">
    <property type="entry name" value="HAD-like_sf"/>
</dbReference>
<sequence length="248" mass="28640">MSTEALDERVIVWFDIDNTLYSASSKISHAMGERIHEYFVNLGLSHEEASELHLKYYSQYGLALRGLTRHHDIDPLDFDRKCDGSLPLEDMIKFDPAVRRLFEDIDRSKARVWALTNAYKPHAQRVLRILQLEDQIEGLVFCDYEIPDFTCKPEAEYYKMAMRQANATDPSKCYFVDDSRGNIDGARAQGWARCVHFRERGLEAVEGGRTKQIGDERDAEIIDKAVETVTTLDGLRSVWPEIFKDSRR</sequence>
<dbReference type="InterPro" id="IPR052791">
    <property type="entry name" value="SSM1_domain"/>
</dbReference>
<name>A0A9P5Y951_9AGAR</name>
<dbReference type="GO" id="GO:0006206">
    <property type="term" value="P:pyrimidine nucleobase metabolic process"/>
    <property type="evidence" value="ECO:0007669"/>
    <property type="project" value="TreeGrafter"/>
</dbReference>
<evidence type="ECO:0000313" key="2">
    <source>
        <dbReference type="Proteomes" id="UP000807353"/>
    </source>
</evidence>
<dbReference type="GO" id="GO:0009166">
    <property type="term" value="P:nucleotide catabolic process"/>
    <property type="evidence" value="ECO:0007669"/>
    <property type="project" value="TreeGrafter"/>
</dbReference>
<dbReference type="NCBIfam" id="TIGR01993">
    <property type="entry name" value="Pyr-5-nucltdase"/>
    <property type="match status" value="1"/>
</dbReference>
<dbReference type="Gene3D" id="3.40.50.1000">
    <property type="entry name" value="HAD superfamily/HAD-like"/>
    <property type="match status" value="1"/>
</dbReference>
<gene>
    <name evidence="1" type="ORF">BDZ94DRAFT_1282061</name>
</gene>
<evidence type="ECO:0000313" key="1">
    <source>
        <dbReference type="EMBL" id="KAF9464460.1"/>
    </source>
</evidence>
<accession>A0A9P5Y951</accession>
<dbReference type="SFLD" id="SFLDS00003">
    <property type="entry name" value="Haloacid_Dehalogenase"/>
    <property type="match status" value="1"/>
</dbReference>
<dbReference type="InterPro" id="IPR010237">
    <property type="entry name" value="Pyr-5-nucltdase"/>
</dbReference>
<dbReference type="InterPro" id="IPR023214">
    <property type="entry name" value="HAD_sf"/>
</dbReference>
<dbReference type="SUPFAM" id="SSF56784">
    <property type="entry name" value="HAD-like"/>
    <property type="match status" value="1"/>
</dbReference>
<dbReference type="Gene3D" id="1.10.150.450">
    <property type="match status" value="1"/>
</dbReference>
<organism evidence="1 2">
    <name type="scientific">Collybia nuda</name>
    <dbReference type="NCBI Taxonomy" id="64659"/>
    <lineage>
        <taxon>Eukaryota</taxon>
        <taxon>Fungi</taxon>
        <taxon>Dikarya</taxon>
        <taxon>Basidiomycota</taxon>
        <taxon>Agaricomycotina</taxon>
        <taxon>Agaricomycetes</taxon>
        <taxon>Agaricomycetidae</taxon>
        <taxon>Agaricales</taxon>
        <taxon>Tricholomatineae</taxon>
        <taxon>Clitocybaceae</taxon>
        <taxon>Collybia</taxon>
    </lineage>
</organism>
<comment type="caution">
    <text evidence="1">The sequence shown here is derived from an EMBL/GenBank/DDBJ whole genome shotgun (WGS) entry which is preliminary data.</text>
</comment>
<dbReference type="SFLD" id="SFLDG01129">
    <property type="entry name" value="C1.5:_HAD__Beta-PGM__Phosphata"/>
    <property type="match status" value="1"/>
</dbReference>
<dbReference type="GO" id="GO:0008252">
    <property type="term" value="F:nucleotidase activity"/>
    <property type="evidence" value="ECO:0007669"/>
    <property type="project" value="TreeGrafter"/>
</dbReference>
<keyword evidence="2" id="KW-1185">Reference proteome</keyword>
<dbReference type="Pfam" id="PF00702">
    <property type="entry name" value="Hydrolase"/>
    <property type="match status" value="1"/>
</dbReference>
<protein>
    <submittedName>
        <fullName evidence="1">Pyrimidine 5-nucleotidase</fullName>
    </submittedName>
</protein>
<dbReference type="Proteomes" id="UP000807353">
    <property type="component" value="Unassembled WGS sequence"/>
</dbReference>